<organism evidence="2 3">
    <name type="scientific">Homarus americanus</name>
    <name type="common">American lobster</name>
    <dbReference type="NCBI Taxonomy" id="6706"/>
    <lineage>
        <taxon>Eukaryota</taxon>
        <taxon>Metazoa</taxon>
        <taxon>Ecdysozoa</taxon>
        <taxon>Arthropoda</taxon>
        <taxon>Crustacea</taxon>
        <taxon>Multicrustacea</taxon>
        <taxon>Malacostraca</taxon>
        <taxon>Eumalacostraca</taxon>
        <taxon>Eucarida</taxon>
        <taxon>Decapoda</taxon>
        <taxon>Pleocyemata</taxon>
        <taxon>Astacidea</taxon>
        <taxon>Nephropoidea</taxon>
        <taxon>Nephropidae</taxon>
        <taxon>Homarus</taxon>
    </lineage>
</organism>
<feature type="region of interest" description="Disordered" evidence="1">
    <location>
        <begin position="1"/>
        <end position="38"/>
    </location>
</feature>
<feature type="compositionally biased region" description="Acidic residues" evidence="1">
    <location>
        <begin position="9"/>
        <end position="21"/>
    </location>
</feature>
<feature type="non-terminal residue" evidence="2">
    <location>
        <position position="1"/>
    </location>
</feature>
<accession>A0A8J5N8F1</accession>
<evidence type="ECO:0000313" key="3">
    <source>
        <dbReference type="Proteomes" id="UP000747542"/>
    </source>
</evidence>
<keyword evidence="3" id="KW-1185">Reference proteome</keyword>
<dbReference type="AlphaFoldDB" id="A0A8J5N8F1"/>
<protein>
    <submittedName>
        <fullName evidence="2">Uncharacterized protein</fullName>
    </submittedName>
</protein>
<comment type="caution">
    <text evidence="2">The sequence shown here is derived from an EMBL/GenBank/DDBJ whole genome shotgun (WGS) entry which is preliminary data.</text>
</comment>
<proteinExistence type="predicted"/>
<name>A0A8J5N8F1_HOMAM</name>
<sequence>MMNITVESDTSEDTFSEEEEKSNELSPPDTRGWKKITKPREILPGIQEDFDIIGLRKEGIDGAGREGVTEAPRM</sequence>
<gene>
    <name evidence="2" type="ORF">Hamer_G015756</name>
</gene>
<evidence type="ECO:0000313" key="2">
    <source>
        <dbReference type="EMBL" id="KAG7174623.1"/>
    </source>
</evidence>
<evidence type="ECO:0000256" key="1">
    <source>
        <dbReference type="SAM" id="MobiDB-lite"/>
    </source>
</evidence>
<reference evidence="2" key="1">
    <citation type="journal article" date="2021" name="Sci. Adv.">
        <title>The American lobster genome reveals insights on longevity, neural, and immune adaptations.</title>
        <authorList>
            <person name="Polinski J.M."/>
            <person name="Zimin A.V."/>
            <person name="Clark K.F."/>
            <person name="Kohn A.B."/>
            <person name="Sadowski N."/>
            <person name="Timp W."/>
            <person name="Ptitsyn A."/>
            <person name="Khanna P."/>
            <person name="Romanova D.Y."/>
            <person name="Williams P."/>
            <person name="Greenwood S.J."/>
            <person name="Moroz L.L."/>
            <person name="Walt D.R."/>
            <person name="Bodnar A.G."/>
        </authorList>
    </citation>
    <scope>NUCLEOTIDE SEQUENCE</scope>
    <source>
        <strain evidence="2">GMGI-L3</strain>
    </source>
</reference>
<dbReference type="EMBL" id="JAHLQT010007499">
    <property type="protein sequence ID" value="KAG7174623.1"/>
    <property type="molecule type" value="Genomic_DNA"/>
</dbReference>
<dbReference type="Proteomes" id="UP000747542">
    <property type="component" value="Unassembled WGS sequence"/>
</dbReference>